<evidence type="ECO:0000313" key="1">
    <source>
        <dbReference type="EMBL" id="KAJ8485973.1"/>
    </source>
</evidence>
<gene>
    <name evidence="1" type="ORF">OPV22_018458</name>
</gene>
<dbReference type="PANTHER" id="PTHR44575">
    <property type="entry name" value="OS01G0589200 PROTEIN"/>
    <property type="match status" value="1"/>
</dbReference>
<keyword evidence="2" id="KW-1185">Reference proteome</keyword>
<dbReference type="SUPFAM" id="SSF53335">
    <property type="entry name" value="S-adenosyl-L-methionine-dependent methyltransferases"/>
    <property type="match status" value="1"/>
</dbReference>
<dbReference type="InterPro" id="IPR029063">
    <property type="entry name" value="SAM-dependent_MTases_sf"/>
</dbReference>
<protein>
    <recommendedName>
        <fullName evidence="3">Methyltransferase type 11 domain-containing protein</fullName>
    </recommendedName>
</protein>
<name>A0AAV8R4J9_ENSVE</name>
<dbReference type="Proteomes" id="UP001222027">
    <property type="component" value="Unassembled WGS sequence"/>
</dbReference>
<sequence>MDLVTVAQAVHWFDLPRFYSLVKRVLRNPGGVIAVWGYNYRISSSEDTAKRSLIPRFLIGILELDTSSMATGTSPLRSRTCGRDAKGSHLFILDMVVQDVTLDRFSGLMRSWSAVAIAREQGVELLSDDEVKKLEPDPSN</sequence>
<dbReference type="EMBL" id="JAQQAF010000005">
    <property type="protein sequence ID" value="KAJ8485973.1"/>
    <property type="molecule type" value="Genomic_DNA"/>
</dbReference>
<dbReference type="PANTHER" id="PTHR44575:SF2">
    <property type="entry name" value="OS01G0589200 PROTEIN"/>
    <property type="match status" value="1"/>
</dbReference>
<proteinExistence type="predicted"/>
<evidence type="ECO:0000313" key="2">
    <source>
        <dbReference type="Proteomes" id="UP001222027"/>
    </source>
</evidence>
<organism evidence="1 2">
    <name type="scientific">Ensete ventricosum</name>
    <name type="common">Abyssinian banana</name>
    <name type="synonym">Musa ensete</name>
    <dbReference type="NCBI Taxonomy" id="4639"/>
    <lineage>
        <taxon>Eukaryota</taxon>
        <taxon>Viridiplantae</taxon>
        <taxon>Streptophyta</taxon>
        <taxon>Embryophyta</taxon>
        <taxon>Tracheophyta</taxon>
        <taxon>Spermatophyta</taxon>
        <taxon>Magnoliopsida</taxon>
        <taxon>Liliopsida</taxon>
        <taxon>Zingiberales</taxon>
        <taxon>Musaceae</taxon>
        <taxon>Ensete</taxon>
    </lineage>
</organism>
<accession>A0AAV8R4J9</accession>
<comment type="caution">
    <text evidence="1">The sequence shown here is derived from an EMBL/GenBank/DDBJ whole genome shotgun (WGS) entry which is preliminary data.</text>
</comment>
<evidence type="ECO:0008006" key="3">
    <source>
        <dbReference type="Google" id="ProtNLM"/>
    </source>
</evidence>
<dbReference type="Gene3D" id="3.40.50.150">
    <property type="entry name" value="Vaccinia Virus protein VP39"/>
    <property type="match status" value="1"/>
</dbReference>
<dbReference type="AlphaFoldDB" id="A0AAV8R4J9"/>
<reference evidence="1 2" key="1">
    <citation type="submission" date="2022-12" db="EMBL/GenBank/DDBJ databases">
        <title>Chromosome-scale assembly of the Ensete ventricosum genome.</title>
        <authorList>
            <person name="Dussert Y."/>
            <person name="Stocks J."/>
            <person name="Wendawek A."/>
            <person name="Woldeyes F."/>
            <person name="Nichols R.A."/>
            <person name="Borrell J.S."/>
        </authorList>
    </citation>
    <scope>NUCLEOTIDE SEQUENCE [LARGE SCALE GENOMIC DNA]</scope>
    <source>
        <strain evidence="2">cv. Maze</strain>
        <tissue evidence="1">Seeds</tissue>
    </source>
</reference>